<feature type="transmembrane region" description="Helical" evidence="6">
    <location>
        <begin position="45"/>
        <end position="67"/>
    </location>
</feature>
<dbReference type="EMBL" id="RQXV01000006">
    <property type="protein sequence ID" value="RRC98835.1"/>
    <property type="molecule type" value="Genomic_DNA"/>
</dbReference>
<evidence type="ECO:0000256" key="6">
    <source>
        <dbReference type="SAM" id="Phobius"/>
    </source>
</evidence>
<evidence type="ECO:0000256" key="2">
    <source>
        <dbReference type="ARBA" id="ARBA00022475"/>
    </source>
</evidence>
<sequence>MRNEHQKLGVHARIALQQFKKIFLIQVVSLVVIAGVSLLHSPTAAWSSLFGGVIFLLPAYVYARRVLHARNAKSSPGAVVRQLYSSEIWKMGISIALFSAVFILIQPLNPFSLFGTYIWLQLVGFVAQLKLNNRFLKL</sequence>
<keyword evidence="3 6" id="KW-0812">Transmembrane</keyword>
<dbReference type="GO" id="GO:0005886">
    <property type="term" value="C:plasma membrane"/>
    <property type="evidence" value="ECO:0007669"/>
    <property type="project" value="UniProtKB-SubCell"/>
</dbReference>
<name>A0A3P1SQB9_9GAMM</name>
<dbReference type="OrthoDB" id="5702716at2"/>
<protein>
    <recommendedName>
        <fullName evidence="9">F0F1 ATP synthase subunit I</fullName>
    </recommendedName>
</protein>
<evidence type="ECO:0000256" key="3">
    <source>
        <dbReference type="ARBA" id="ARBA00022692"/>
    </source>
</evidence>
<evidence type="ECO:0008006" key="9">
    <source>
        <dbReference type="Google" id="ProtNLM"/>
    </source>
</evidence>
<dbReference type="InterPro" id="IPR005598">
    <property type="entry name" value="ATP_synth_I"/>
</dbReference>
<dbReference type="Pfam" id="PF03899">
    <property type="entry name" value="ATP-synt_I"/>
    <property type="match status" value="1"/>
</dbReference>
<evidence type="ECO:0000313" key="7">
    <source>
        <dbReference type="EMBL" id="RRC98835.1"/>
    </source>
</evidence>
<comment type="caution">
    <text evidence="7">The sequence shown here is derived from an EMBL/GenBank/DDBJ whole genome shotgun (WGS) entry which is preliminary data.</text>
</comment>
<dbReference type="RefSeq" id="WP_124926334.1">
    <property type="nucleotide sequence ID" value="NZ_BMOH01000002.1"/>
</dbReference>
<reference evidence="7 8" key="1">
    <citation type="submission" date="2018-11" db="EMBL/GenBank/DDBJ databases">
        <title>The draft genome sequence of Amphritea balenae JAMM 1525T.</title>
        <authorList>
            <person name="Fang Z."/>
            <person name="Zhang Y."/>
            <person name="Han X."/>
        </authorList>
    </citation>
    <scope>NUCLEOTIDE SEQUENCE [LARGE SCALE GENOMIC DNA]</scope>
    <source>
        <strain evidence="7 8">JAMM 1525</strain>
    </source>
</reference>
<keyword evidence="5 6" id="KW-0472">Membrane</keyword>
<dbReference type="AlphaFoldDB" id="A0A3P1SQB9"/>
<keyword evidence="4 6" id="KW-1133">Transmembrane helix</keyword>
<dbReference type="Proteomes" id="UP000267535">
    <property type="component" value="Unassembled WGS sequence"/>
</dbReference>
<keyword evidence="2" id="KW-1003">Cell membrane</keyword>
<evidence type="ECO:0000256" key="5">
    <source>
        <dbReference type="ARBA" id="ARBA00023136"/>
    </source>
</evidence>
<evidence type="ECO:0000256" key="4">
    <source>
        <dbReference type="ARBA" id="ARBA00022989"/>
    </source>
</evidence>
<keyword evidence="8" id="KW-1185">Reference proteome</keyword>
<feature type="transmembrane region" description="Helical" evidence="6">
    <location>
        <begin position="88"/>
        <end position="105"/>
    </location>
</feature>
<proteinExistence type="predicted"/>
<feature type="transmembrane region" description="Helical" evidence="6">
    <location>
        <begin position="111"/>
        <end position="129"/>
    </location>
</feature>
<feature type="transmembrane region" description="Helical" evidence="6">
    <location>
        <begin position="21"/>
        <end position="39"/>
    </location>
</feature>
<gene>
    <name evidence="7" type="ORF">EHS89_11640</name>
</gene>
<evidence type="ECO:0000313" key="8">
    <source>
        <dbReference type="Proteomes" id="UP000267535"/>
    </source>
</evidence>
<organism evidence="7 8">
    <name type="scientific">Amphritea balenae</name>
    <dbReference type="NCBI Taxonomy" id="452629"/>
    <lineage>
        <taxon>Bacteria</taxon>
        <taxon>Pseudomonadati</taxon>
        <taxon>Pseudomonadota</taxon>
        <taxon>Gammaproteobacteria</taxon>
        <taxon>Oceanospirillales</taxon>
        <taxon>Oceanospirillaceae</taxon>
        <taxon>Amphritea</taxon>
    </lineage>
</organism>
<accession>A0A3P1SQB9</accession>
<evidence type="ECO:0000256" key="1">
    <source>
        <dbReference type="ARBA" id="ARBA00004651"/>
    </source>
</evidence>
<comment type="subcellular location">
    <subcellularLocation>
        <location evidence="1">Cell membrane</location>
        <topology evidence="1">Multi-pass membrane protein</topology>
    </subcellularLocation>
</comment>